<dbReference type="EMBL" id="FNLO01000010">
    <property type="protein sequence ID" value="SDV50144.1"/>
    <property type="molecule type" value="Genomic_DNA"/>
</dbReference>
<feature type="transmembrane region" description="Helical" evidence="1">
    <location>
        <begin position="75"/>
        <end position="96"/>
    </location>
</feature>
<dbReference type="Proteomes" id="UP000243719">
    <property type="component" value="Unassembled WGS sequence"/>
</dbReference>
<proteinExistence type="predicted"/>
<dbReference type="RefSeq" id="WP_091910844.1">
    <property type="nucleotide sequence ID" value="NZ_FNLO01000010.1"/>
</dbReference>
<feature type="transmembrane region" description="Helical" evidence="1">
    <location>
        <begin position="46"/>
        <end position="69"/>
    </location>
</feature>
<dbReference type="Pfam" id="PF07332">
    <property type="entry name" value="Phage_holin_3_6"/>
    <property type="match status" value="1"/>
</dbReference>
<accession>A0A1H2PSW9</accession>
<dbReference type="OrthoDB" id="198068at2"/>
<name>A0A1H2PSW9_9BURK</name>
<keyword evidence="3" id="KW-1185">Reference proteome</keyword>
<reference evidence="3" key="1">
    <citation type="submission" date="2016-09" db="EMBL/GenBank/DDBJ databases">
        <authorList>
            <person name="Varghese N."/>
            <person name="Submissions S."/>
        </authorList>
    </citation>
    <scope>NUCLEOTIDE SEQUENCE [LARGE SCALE GENOMIC DNA]</scope>
    <source>
        <strain evidence="3">JS23</strain>
    </source>
</reference>
<dbReference type="STRING" id="1770053.SAMN05216551_110157"/>
<keyword evidence="1" id="KW-1133">Transmembrane helix</keyword>
<protein>
    <submittedName>
        <fullName evidence="2">Uncharacterized membrane protein YqjE</fullName>
    </submittedName>
</protein>
<evidence type="ECO:0000256" key="1">
    <source>
        <dbReference type="SAM" id="Phobius"/>
    </source>
</evidence>
<keyword evidence="1" id="KW-0812">Transmembrane</keyword>
<gene>
    <name evidence="2" type="ORF">SAMN05216551_110157</name>
</gene>
<organism evidence="2 3">
    <name type="scientific">Chitinasiproducens palmae</name>
    <dbReference type="NCBI Taxonomy" id="1770053"/>
    <lineage>
        <taxon>Bacteria</taxon>
        <taxon>Pseudomonadati</taxon>
        <taxon>Pseudomonadota</taxon>
        <taxon>Betaproteobacteria</taxon>
        <taxon>Burkholderiales</taxon>
        <taxon>Burkholderiaceae</taxon>
        <taxon>Chitinasiproducens</taxon>
    </lineage>
</organism>
<sequence>MSSGNPPGPIDSISRLAQSFSALVQTRLEIFSIELAEEKDRLLRSILAGLTALLFAGATLIAFTALIVVLCWDSYRWQSIAVLTVLYALITVWLGLSVRNGIRQAPRAFDATIREFENDRDAFTRGPR</sequence>
<evidence type="ECO:0000313" key="3">
    <source>
        <dbReference type="Proteomes" id="UP000243719"/>
    </source>
</evidence>
<keyword evidence="1" id="KW-0472">Membrane</keyword>
<evidence type="ECO:0000313" key="2">
    <source>
        <dbReference type="EMBL" id="SDV50144.1"/>
    </source>
</evidence>
<dbReference type="InterPro" id="IPR009937">
    <property type="entry name" value="Phage_holin_3_6"/>
</dbReference>
<dbReference type="AlphaFoldDB" id="A0A1H2PSW9"/>